<dbReference type="PANTHER" id="PTHR38446">
    <property type="entry name" value="BLL0914 PROTEIN"/>
    <property type="match status" value="1"/>
</dbReference>
<proteinExistence type="predicted"/>
<feature type="transmembrane region" description="Helical" evidence="1">
    <location>
        <begin position="6"/>
        <end position="25"/>
    </location>
</feature>
<feature type="transmembrane region" description="Helical" evidence="1">
    <location>
        <begin position="54"/>
        <end position="69"/>
    </location>
</feature>
<protein>
    <submittedName>
        <fullName evidence="2">DUF1304 domain-containing protein</fullName>
    </submittedName>
</protein>
<gene>
    <name evidence="2" type="ORF">CX676_16835</name>
</gene>
<name>A0A2H5F222_9RHOB</name>
<dbReference type="Proteomes" id="UP000234530">
    <property type="component" value="Chromosome"/>
</dbReference>
<keyword evidence="1" id="KW-0812">Transmembrane</keyword>
<dbReference type="PANTHER" id="PTHR38446:SF1">
    <property type="entry name" value="BLL0914 PROTEIN"/>
    <property type="match status" value="1"/>
</dbReference>
<sequence length="117" mass="13014">MHQIGLFLALMIALLHLWILVMEMFRWEHPRTRKVFGTTPEVAALTKKMAANQGLYNGFLAAGILWGYLRPDDGIILFFLGCIAVAGIYGGITVKPRIAMVQTLPAVIVMAMIWLGQ</sequence>
<accession>A0A2H5F222</accession>
<dbReference type="KEGG" id="pzh:CX676_16835"/>
<dbReference type="InterPro" id="IPR009732">
    <property type="entry name" value="DUF1304"/>
</dbReference>
<evidence type="ECO:0000313" key="2">
    <source>
        <dbReference type="EMBL" id="AUH65608.1"/>
    </source>
</evidence>
<dbReference type="OrthoDB" id="9803832at2"/>
<evidence type="ECO:0000256" key="1">
    <source>
        <dbReference type="SAM" id="Phobius"/>
    </source>
</evidence>
<keyword evidence="1" id="KW-1133">Transmembrane helix</keyword>
<dbReference type="RefSeq" id="WP_101753582.1">
    <property type="nucleotide sequence ID" value="NZ_CP025430.1"/>
</dbReference>
<feature type="transmembrane region" description="Helical" evidence="1">
    <location>
        <begin position="99"/>
        <end position="116"/>
    </location>
</feature>
<dbReference type="Pfam" id="PF06993">
    <property type="entry name" value="DUF1304"/>
    <property type="match status" value="1"/>
</dbReference>
<keyword evidence="1" id="KW-0472">Membrane</keyword>
<dbReference type="AlphaFoldDB" id="A0A2H5F222"/>
<reference evidence="2 3" key="1">
    <citation type="journal article" date="2013" name="Antonie Van Leeuwenhoek">
        <title>Paracoccus zhejiangensis sp. nov., isolated from activated sludge in wastewater-treatment system.</title>
        <authorList>
            <person name="Wu Z.G."/>
            <person name="Zhang D.F."/>
            <person name="Liu Y.L."/>
            <person name="Wang F."/>
            <person name="Jiang X."/>
            <person name="Li C."/>
            <person name="Li S.P."/>
            <person name="Hong Q."/>
            <person name="Li W.J."/>
        </authorList>
    </citation>
    <scope>NUCLEOTIDE SEQUENCE [LARGE SCALE GENOMIC DNA]</scope>
    <source>
        <strain evidence="2 3">J6</strain>
    </source>
</reference>
<organism evidence="2 3">
    <name type="scientific">Paracoccus zhejiangensis</name>
    <dbReference type="NCBI Taxonomy" id="1077935"/>
    <lineage>
        <taxon>Bacteria</taxon>
        <taxon>Pseudomonadati</taxon>
        <taxon>Pseudomonadota</taxon>
        <taxon>Alphaproteobacteria</taxon>
        <taxon>Rhodobacterales</taxon>
        <taxon>Paracoccaceae</taxon>
        <taxon>Paracoccus</taxon>
    </lineage>
</organism>
<keyword evidence="3" id="KW-1185">Reference proteome</keyword>
<evidence type="ECO:0000313" key="3">
    <source>
        <dbReference type="Proteomes" id="UP000234530"/>
    </source>
</evidence>
<dbReference type="EMBL" id="CP025430">
    <property type="protein sequence ID" value="AUH65608.1"/>
    <property type="molecule type" value="Genomic_DNA"/>
</dbReference>
<feature type="transmembrane region" description="Helical" evidence="1">
    <location>
        <begin position="75"/>
        <end position="92"/>
    </location>
</feature>